<feature type="domain" description="Glycosyl hydrolase family 98 putative carbohydrate-binding module" evidence="3">
    <location>
        <begin position="691"/>
        <end position="833"/>
    </location>
</feature>
<dbReference type="Pfam" id="PF08305">
    <property type="entry name" value="NPCBM"/>
    <property type="match status" value="1"/>
</dbReference>
<dbReference type="Pfam" id="PF10566">
    <property type="entry name" value="Glyco_hydro_97"/>
    <property type="match status" value="1"/>
</dbReference>
<dbReference type="InterPro" id="IPR013780">
    <property type="entry name" value="Glyco_hydro_b"/>
</dbReference>
<sequence length="833" mass="89180">MITSTSPLPTPVAVTELVEGDLTATLTHDGERLLLSATHNGAPAIDPIELGITVNGEALTGTGEITGIHQERIAETYTAYTGKATGTRTVDHAERHIELRSPRGTEWTLILRLGHDGLAFRYQIGTAAAIPTDTLTLGTELTRIPLEGAQRAWVLDYQTWYETPRVGVDLADLTPGDFGFPLLVSRPGGAHVLWSESDIDATNSGAHPVFTREGGPALLVTPADPTLSILAGHRTPWRVAIIGSLAQVVASTLVDDLAPAPSGPITAPRPGRAAWSWWSSQYSGAYLSDQKRFTEYAAEQGWEHVLVDCGWDETWVPELVAFAAARGIQVHLWSSWSDLDGAEALSKLERWRNWGVAGIKVDFMESEGNRRYRWYDAILRESARVGLMVNFHGSVIPRGWAKTYPHVVSYEGIRGAEYYVFYGNPLSAAHNVIQPFTRNVVGAMDYTPVTFSAPERETSDGHELALGIVYESGITHFADDPDRYRERPLANRFLAELPATWHETRLLGGDPDSHALIARRHGDAWYLGAIATGVARTLSLPIGELSGASLDIWLVTDGPGNTLEETLLSAHGGEAIEVPVAINGGFVAIAVPAGTPLLRAKPRAVLPEPAVEPRVATITAGGTATLHSEPGARIRITPGWSALPARDNERDWTITAPASASAGDTGVVTVELPGTDGVPRTAHARFVLPFGEGEHPLSDAPFLSCHNEVGPVERNESNGGGDPHDGTTLTVAGTTYPSGLGVSHNSAVTFFLGGSASTLRTAVAVDDETPDAAAQVSIEIDGTEHTRLTLRSGEAPHDLEIPVVGAHTLTLRTQPLDGAAPAHIDWLNPRLQS</sequence>
<dbReference type="InterPro" id="IPR013222">
    <property type="entry name" value="Glyco_hyd_98_carb-bd"/>
</dbReference>
<comment type="caution">
    <text evidence="4">The sequence shown here is derived from an EMBL/GenBank/DDBJ whole genome shotgun (WGS) entry which is preliminary data.</text>
</comment>
<evidence type="ECO:0000313" key="4">
    <source>
        <dbReference type="EMBL" id="RLP83179.1"/>
    </source>
</evidence>
<dbReference type="OrthoDB" id="9807519at2"/>
<dbReference type="PANTHER" id="PTHR35803:SF2">
    <property type="entry name" value="RETAINING ALPHA-GALACTOSIDASE"/>
    <property type="match status" value="1"/>
</dbReference>
<dbReference type="Pfam" id="PF14509">
    <property type="entry name" value="GH97_C"/>
    <property type="match status" value="1"/>
</dbReference>
<dbReference type="SMART" id="SM00776">
    <property type="entry name" value="NPCBM"/>
    <property type="match status" value="1"/>
</dbReference>
<accession>A0A3L7ARQ1</accession>
<gene>
    <name evidence="4" type="ORF">D9V34_08075</name>
</gene>
<organism evidence="4 5">
    <name type="scientific">Mycetocola lacteus</name>
    <dbReference type="NCBI Taxonomy" id="76637"/>
    <lineage>
        <taxon>Bacteria</taxon>
        <taxon>Bacillati</taxon>
        <taxon>Actinomycetota</taxon>
        <taxon>Actinomycetes</taxon>
        <taxon>Micrococcales</taxon>
        <taxon>Microbacteriaceae</taxon>
        <taxon>Mycetocola</taxon>
    </lineage>
</organism>
<proteinExistence type="predicted"/>
<reference evidence="4 5" key="1">
    <citation type="submission" date="2018-10" db="EMBL/GenBank/DDBJ databases">
        <authorList>
            <person name="Li J."/>
        </authorList>
    </citation>
    <scope>NUCLEOTIDE SEQUENCE [LARGE SCALE GENOMIC DNA]</scope>
    <source>
        <strain evidence="4 5">JCM 11654</strain>
    </source>
</reference>
<keyword evidence="5" id="KW-1185">Reference proteome</keyword>
<dbReference type="InterPro" id="IPR038637">
    <property type="entry name" value="NPCBM_sf"/>
</dbReference>
<dbReference type="GO" id="GO:0016798">
    <property type="term" value="F:hydrolase activity, acting on glycosyl bonds"/>
    <property type="evidence" value="ECO:0007669"/>
    <property type="project" value="UniProtKB-KW"/>
</dbReference>
<dbReference type="InterPro" id="IPR019563">
    <property type="entry name" value="GH97_catalytic"/>
</dbReference>
<keyword evidence="1" id="KW-0378">Hydrolase</keyword>
<dbReference type="EMBL" id="RCUY01000005">
    <property type="protein sequence ID" value="RLP83179.1"/>
    <property type="molecule type" value="Genomic_DNA"/>
</dbReference>
<keyword evidence="2" id="KW-0326">Glycosidase</keyword>
<dbReference type="GO" id="GO:0030246">
    <property type="term" value="F:carbohydrate binding"/>
    <property type="evidence" value="ECO:0007669"/>
    <property type="project" value="InterPro"/>
</dbReference>
<protein>
    <recommendedName>
        <fullName evidence="3">Glycosyl hydrolase family 98 putative carbohydrate-binding module domain-containing protein</fullName>
    </recommendedName>
</protein>
<dbReference type="AlphaFoldDB" id="A0A3L7ARQ1"/>
<dbReference type="InterPro" id="IPR014718">
    <property type="entry name" value="GH-type_carb-bd"/>
</dbReference>
<dbReference type="Gene3D" id="2.60.120.1060">
    <property type="entry name" value="NPCBM/NEW2 domain"/>
    <property type="match status" value="1"/>
</dbReference>
<dbReference type="Pfam" id="PF14508">
    <property type="entry name" value="GH97_N"/>
    <property type="match status" value="1"/>
</dbReference>
<dbReference type="InterPro" id="IPR008979">
    <property type="entry name" value="Galactose-bd-like_sf"/>
</dbReference>
<dbReference type="Proteomes" id="UP000269438">
    <property type="component" value="Unassembled WGS sequence"/>
</dbReference>
<name>A0A3L7ARQ1_9MICO</name>
<evidence type="ECO:0000313" key="5">
    <source>
        <dbReference type="Proteomes" id="UP000269438"/>
    </source>
</evidence>
<dbReference type="InterPro" id="IPR013785">
    <property type="entry name" value="Aldolase_TIM"/>
</dbReference>
<evidence type="ECO:0000259" key="3">
    <source>
        <dbReference type="SMART" id="SM00776"/>
    </source>
</evidence>
<dbReference type="Gene3D" id="3.20.20.70">
    <property type="entry name" value="Aldolase class I"/>
    <property type="match status" value="1"/>
</dbReference>
<dbReference type="RefSeq" id="WP_121688307.1">
    <property type="nucleotide sequence ID" value="NZ_RCUY01000005.1"/>
</dbReference>
<dbReference type="InterPro" id="IPR052720">
    <property type="entry name" value="Glycosyl_hydrolase_97"/>
</dbReference>
<dbReference type="InterPro" id="IPR017853">
    <property type="entry name" value="GH"/>
</dbReference>
<dbReference type="SUPFAM" id="SSF49785">
    <property type="entry name" value="Galactose-binding domain-like"/>
    <property type="match status" value="1"/>
</dbReference>
<dbReference type="InterPro" id="IPR029483">
    <property type="entry name" value="GH97_C"/>
</dbReference>
<dbReference type="SUPFAM" id="SSF51445">
    <property type="entry name" value="(Trans)glycosidases"/>
    <property type="match status" value="1"/>
</dbReference>
<evidence type="ECO:0000256" key="1">
    <source>
        <dbReference type="ARBA" id="ARBA00022801"/>
    </source>
</evidence>
<dbReference type="Gene3D" id="2.70.98.10">
    <property type="match status" value="1"/>
</dbReference>
<evidence type="ECO:0000256" key="2">
    <source>
        <dbReference type="ARBA" id="ARBA00023295"/>
    </source>
</evidence>
<dbReference type="Gene3D" id="2.60.40.1180">
    <property type="entry name" value="Golgi alpha-mannosidase II"/>
    <property type="match status" value="1"/>
</dbReference>
<dbReference type="PANTHER" id="PTHR35803">
    <property type="entry name" value="GLUCAN 1,4-ALPHA-GLUCOSIDASE SUSB-RELATED"/>
    <property type="match status" value="1"/>
</dbReference>
<dbReference type="InterPro" id="IPR029486">
    <property type="entry name" value="GH97_N"/>
</dbReference>